<proteinExistence type="predicted"/>
<protein>
    <submittedName>
        <fullName evidence="11">Nodulation protein NfeD</fullName>
    </submittedName>
</protein>
<feature type="transmembrane region" description="Helical" evidence="6">
    <location>
        <begin position="305"/>
        <end position="322"/>
    </location>
</feature>
<evidence type="ECO:0000259" key="8">
    <source>
        <dbReference type="Pfam" id="PF01957"/>
    </source>
</evidence>
<sequence length="451" mass="46983">MHKLRSYLALLIFCSTLSLCASAQPGATNAVWVLDIKGAVGPAVADYLERGIASANDSGAQLLVIRMDTPGGLDKSMRQIIQAILASPVPVASYVAPSGARAASAGTYILYASHIAAMAPGTNLGAATPVQLGAPGVPSAPKPAGEQGEQGHPEPSTAMERKVINDATAYIQSLAEMRGRNAEWAVAAVRSAATLTANQALEQNVIDVVADNLPDLLKQVDGHTLQTSAGTLTLATAGSDIHHHQPDWHTRFLAVITDPSVAYILLLIGIYGLVFEFSQPGIGLPGILGGICLLIAMYALQVLPISYTGLALMLLGLGLMIAEALNPSFGVLGVGGIIAFVVGSVMLMDTHVPAFQIALPIILGITAMSAALLILLLGMVWRARHARVVSGLGTLVGQSAEVEYLHKGQPFVHLQGENWSVEADQPLVPGDRVQVTGTSGLTLHVKKETPP</sequence>
<dbReference type="InterPro" id="IPR056739">
    <property type="entry name" value="NfeD_membrane"/>
</dbReference>
<feature type="transmembrane region" description="Helical" evidence="6">
    <location>
        <begin position="354"/>
        <end position="377"/>
    </location>
</feature>
<evidence type="ECO:0000256" key="2">
    <source>
        <dbReference type="ARBA" id="ARBA00022692"/>
    </source>
</evidence>
<dbReference type="SUPFAM" id="SSF52096">
    <property type="entry name" value="ClpP/crotonase"/>
    <property type="match status" value="1"/>
</dbReference>
<feature type="domain" description="NfeD integral membrane" evidence="9">
    <location>
        <begin position="261"/>
        <end position="377"/>
    </location>
</feature>
<keyword evidence="2 6" id="KW-0812">Transmembrane</keyword>
<comment type="subcellular location">
    <subcellularLocation>
        <location evidence="1">Membrane</location>
        <topology evidence="1">Multi-pass membrane protein</topology>
    </subcellularLocation>
</comment>
<dbReference type="Gene3D" id="3.90.226.10">
    <property type="entry name" value="2-enoyl-CoA Hydratase, Chain A, domain 1"/>
    <property type="match status" value="1"/>
</dbReference>
<feature type="domain" description="NfeD-like C-terminal" evidence="8">
    <location>
        <begin position="394"/>
        <end position="447"/>
    </location>
</feature>
<dbReference type="CDD" id="cd07020">
    <property type="entry name" value="Clp_protease_NfeD_1"/>
    <property type="match status" value="1"/>
</dbReference>
<dbReference type="GO" id="GO:0016020">
    <property type="term" value="C:membrane"/>
    <property type="evidence" value="ECO:0007669"/>
    <property type="project" value="UniProtKB-SubCell"/>
</dbReference>
<gene>
    <name evidence="11" type="ORF">Q8A57_06545</name>
</gene>
<feature type="signal peptide" evidence="7">
    <location>
        <begin position="1"/>
        <end position="23"/>
    </location>
</feature>
<dbReference type="EMBL" id="JAUUUU010000003">
    <property type="protein sequence ID" value="MDP1520617.1"/>
    <property type="molecule type" value="Genomic_DNA"/>
</dbReference>
<dbReference type="PANTHER" id="PTHR33507:SF4">
    <property type="entry name" value="NODULATION COMPETITIVENESS PROTEIN NFED"/>
    <property type="match status" value="1"/>
</dbReference>
<evidence type="ECO:0000259" key="10">
    <source>
        <dbReference type="Pfam" id="PF25145"/>
    </source>
</evidence>
<evidence type="ECO:0000313" key="11">
    <source>
        <dbReference type="EMBL" id="MDP1520617.1"/>
    </source>
</evidence>
<feature type="domain" description="NfeD1b N-terminal" evidence="10">
    <location>
        <begin position="31"/>
        <end position="220"/>
    </location>
</feature>
<reference evidence="11" key="1">
    <citation type="journal article" date="2010" name="Int. J. Syst. Evol. Microbiol.">
        <title>Porticoccus litoralis gen. nov., sp. nov., a gammaproteobacterium isolated from the Yellow Sea.</title>
        <authorList>
            <person name="Oh H.M."/>
            <person name="Kim H."/>
            <person name="Kim K.M."/>
            <person name="Min G.S."/>
            <person name="Cho J.C."/>
        </authorList>
    </citation>
    <scope>NUCLEOTIDE SEQUENCE</scope>
    <source>
        <strain evidence="11">DSM 25064</strain>
    </source>
</reference>
<feature type="transmembrane region" description="Helical" evidence="6">
    <location>
        <begin position="281"/>
        <end position="299"/>
    </location>
</feature>
<evidence type="ECO:0000256" key="7">
    <source>
        <dbReference type="SAM" id="SignalP"/>
    </source>
</evidence>
<comment type="caution">
    <text evidence="11">The sequence shown here is derived from an EMBL/GenBank/DDBJ whole genome shotgun (WGS) entry which is preliminary data.</text>
</comment>
<dbReference type="AlphaFoldDB" id="A0AAW8B4E4"/>
<feature type="transmembrane region" description="Helical" evidence="6">
    <location>
        <begin position="252"/>
        <end position="274"/>
    </location>
</feature>
<reference evidence="11" key="2">
    <citation type="submission" date="2023-08" db="EMBL/GenBank/DDBJ databases">
        <authorList>
            <person name="Luo J."/>
        </authorList>
    </citation>
    <scope>NUCLEOTIDE SEQUENCE</scope>
    <source>
        <strain evidence="11">DSM 25064</strain>
    </source>
</reference>
<evidence type="ECO:0000313" key="12">
    <source>
        <dbReference type="Proteomes" id="UP001178354"/>
    </source>
</evidence>
<feature type="region of interest" description="Disordered" evidence="5">
    <location>
        <begin position="130"/>
        <end position="156"/>
    </location>
</feature>
<dbReference type="InterPro" id="IPR002810">
    <property type="entry name" value="NfeD-like_C"/>
</dbReference>
<name>A0AAW8B4E4_9GAMM</name>
<evidence type="ECO:0000256" key="6">
    <source>
        <dbReference type="SAM" id="Phobius"/>
    </source>
</evidence>
<keyword evidence="7" id="KW-0732">Signal</keyword>
<dbReference type="InterPro" id="IPR052165">
    <property type="entry name" value="Membrane_assoc_protease"/>
</dbReference>
<dbReference type="Pfam" id="PF24961">
    <property type="entry name" value="NfeD_membrane"/>
    <property type="match status" value="1"/>
</dbReference>
<feature type="transmembrane region" description="Helical" evidence="6">
    <location>
        <begin position="329"/>
        <end position="348"/>
    </location>
</feature>
<dbReference type="SUPFAM" id="SSF141322">
    <property type="entry name" value="NfeD domain-like"/>
    <property type="match status" value="1"/>
</dbReference>
<dbReference type="Pfam" id="PF25145">
    <property type="entry name" value="NfeD1b_N"/>
    <property type="match status" value="1"/>
</dbReference>
<evidence type="ECO:0000256" key="4">
    <source>
        <dbReference type="ARBA" id="ARBA00023136"/>
    </source>
</evidence>
<keyword evidence="12" id="KW-1185">Reference proteome</keyword>
<dbReference type="InterPro" id="IPR056738">
    <property type="entry name" value="NfeD1b_N"/>
</dbReference>
<dbReference type="PANTHER" id="PTHR33507">
    <property type="entry name" value="INNER MEMBRANE PROTEIN YBBJ"/>
    <property type="match status" value="1"/>
</dbReference>
<dbReference type="Proteomes" id="UP001178354">
    <property type="component" value="Unassembled WGS sequence"/>
</dbReference>
<evidence type="ECO:0000256" key="3">
    <source>
        <dbReference type="ARBA" id="ARBA00022989"/>
    </source>
</evidence>
<dbReference type="InterPro" id="IPR029045">
    <property type="entry name" value="ClpP/crotonase-like_dom_sf"/>
</dbReference>
<dbReference type="FunFam" id="3.90.226.10:FF:000089">
    <property type="entry name" value="Membrane-bound serine protease"/>
    <property type="match status" value="1"/>
</dbReference>
<accession>A0AAW8B4E4</accession>
<keyword evidence="4 6" id="KW-0472">Membrane</keyword>
<evidence type="ECO:0000256" key="1">
    <source>
        <dbReference type="ARBA" id="ARBA00004141"/>
    </source>
</evidence>
<dbReference type="Gene3D" id="2.40.50.140">
    <property type="entry name" value="Nucleic acid-binding proteins"/>
    <property type="match status" value="1"/>
</dbReference>
<feature type="chain" id="PRO_5043801667" evidence="7">
    <location>
        <begin position="24"/>
        <end position="451"/>
    </location>
</feature>
<dbReference type="Pfam" id="PF01957">
    <property type="entry name" value="NfeD"/>
    <property type="match status" value="1"/>
</dbReference>
<dbReference type="RefSeq" id="WP_305170187.1">
    <property type="nucleotide sequence ID" value="NZ_JAUUUU010000003.1"/>
</dbReference>
<keyword evidence="3 6" id="KW-1133">Transmembrane helix</keyword>
<organism evidence="11 12">
    <name type="scientific">Porticoccus litoralis</name>
    <dbReference type="NCBI Taxonomy" id="434086"/>
    <lineage>
        <taxon>Bacteria</taxon>
        <taxon>Pseudomonadati</taxon>
        <taxon>Pseudomonadota</taxon>
        <taxon>Gammaproteobacteria</taxon>
        <taxon>Cellvibrionales</taxon>
        <taxon>Porticoccaceae</taxon>
        <taxon>Porticoccus</taxon>
    </lineage>
</organism>
<evidence type="ECO:0000259" key="9">
    <source>
        <dbReference type="Pfam" id="PF24961"/>
    </source>
</evidence>
<evidence type="ECO:0000256" key="5">
    <source>
        <dbReference type="SAM" id="MobiDB-lite"/>
    </source>
</evidence>
<dbReference type="InterPro" id="IPR012340">
    <property type="entry name" value="NA-bd_OB-fold"/>
</dbReference>